<protein>
    <submittedName>
        <fullName evidence="2">Lipocalin</fullName>
    </submittedName>
</protein>
<organism evidence="2">
    <name type="scientific">Rhipicephalus appendiculatus</name>
    <name type="common">Brown ear tick</name>
    <dbReference type="NCBI Taxonomy" id="34631"/>
    <lineage>
        <taxon>Eukaryota</taxon>
        <taxon>Metazoa</taxon>
        <taxon>Ecdysozoa</taxon>
        <taxon>Arthropoda</taxon>
        <taxon>Chelicerata</taxon>
        <taxon>Arachnida</taxon>
        <taxon>Acari</taxon>
        <taxon>Parasitiformes</taxon>
        <taxon>Ixodida</taxon>
        <taxon>Ixodoidea</taxon>
        <taxon>Ixodidae</taxon>
        <taxon>Rhipicephalinae</taxon>
        <taxon>Rhipicephalus</taxon>
        <taxon>Rhipicephalus</taxon>
    </lineage>
</organism>
<name>A0A131YV64_RHIAP</name>
<reference evidence="2" key="1">
    <citation type="journal article" date="2016" name="Ticks Tick Borne Dis.">
        <title>De novo assembly and annotation of the salivary gland transcriptome of Rhipicephalus appendiculatus male and female ticks during blood feeding.</title>
        <authorList>
            <person name="de Castro M.H."/>
            <person name="de Klerk D."/>
            <person name="Pienaar R."/>
            <person name="Latif A.A."/>
            <person name="Rees D.J."/>
            <person name="Mans B.J."/>
        </authorList>
    </citation>
    <scope>NUCLEOTIDE SEQUENCE</scope>
    <source>
        <tissue evidence="2">Salivary glands</tissue>
    </source>
</reference>
<dbReference type="AlphaFoldDB" id="A0A131YV64"/>
<accession>A0A131YV64</accession>
<proteinExistence type="predicted"/>
<evidence type="ECO:0000313" key="2">
    <source>
        <dbReference type="EMBL" id="JAP81801.1"/>
    </source>
</evidence>
<sequence length="185" mass="21724">MAEKQLCLSVLILALTTLANGSFICGIGNCWRLDIRPFVGTTQRIWTYNTSASSYIRCKVDQARNLSKTSIFFRRAYFYDEQHRWIAKNLEGLFSKKQKDVMQVRNQAHVFIDKEKILYLNMKYRCAVIKVTQAHLGWESYYELRLWDAWVKQGPHAKCVLQFARHTHKGKVIYGPFCDNILHIK</sequence>
<feature type="chain" id="PRO_5007286193" evidence="1">
    <location>
        <begin position="22"/>
        <end position="185"/>
    </location>
</feature>
<feature type="signal peptide" evidence="1">
    <location>
        <begin position="1"/>
        <end position="21"/>
    </location>
</feature>
<dbReference type="EMBL" id="GEDV01006756">
    <property type="protein sequence ID" value="JAP81801.1"/>
    <property type="molecule type" value="Transcribed_RNA"/>
</dbReference>
<evidence type="ECO:0000256" key="1">
    <source>
        <dbReference type="SAM" id="SignalP"/>
    </source>
</evidence>
<keyword evidence="1" id="KW-0732">Signal</keyword>